<dbReference type="InterPro" id="IPR043131">
    <property type="entry name" value="BCAT-like_N"/>
</dbReference>
<dbReference type="InterPro" id="IPR036038">
    <property type="entry name" value="Aminotransferase-like"/>
</dbReference>
<dbReference type="GO" id="GO:0009081">
    <property type="term" value="P:branched-chain amino acid metabolic process"/>
    <property type="evidence" value="ECO:0007669"/>
    <property type="project" value="InterPro"/>
</dbReference>
<comment type="cofactor">
    <cofactor evidence="1">
        <name>pyridoxal 5'-phosphate</name>
        <dbReference type="ChEBI" id="CHEBI:597326"/>
    </cofactor>
</comment>
<dbReference type="CDD" id="cd01557">
    <property type="entry name" value="BCAT_beta_family"/>
    <property type="match status" value="1"/>
</dbReference>
<keyword evidence="5" id="KW-0663">Pyridoxal phosphate</keyword>
<keyword evidence="3" id="KW-0032">Aminotransferase</keyword>
<dbReference type="Gene3D" id="3.20.10.10">
    <property type="entry name" value="D-amino Acid Aminotransferase, subunit A, domain 2"/>
    <property type="match status" value="1"/>
</dbReference>
<evidence type="ECO:0000313" key="8">
    <source>
        <dbReference type="Proteomes" id="UP001157974"/>
    </source>
</evidence>
<dbReference type="InterPro" id="IPR033939">
    <property type="entry name" value="BCAT_family"/>
</dbReference>
<evidence type="ECO:0000256" key="5">
    <source>
        <dbReference type="ARBA" id="ARBA00022898"/>
    </source>
</evidence>
<dbReference type="InterPro" id="IPR001544">
    <property type="entry name" value="Aminotrans_IV"/>
</dbReference>
<comment type="similarity">
    <text evidence="2">Belongs to the class-IV pyridoxal-phosphate-dependent aminotransferase family.</text>
</comment>
<accession>A0AAV8V0T6</accession>
<evidence type="ECO:0000256" key="2">
    <source>
        <dbReference type="ARBA" id="ARBA00009320"/>
    </source>
</evidence>
<dbReference type="Proteomes" id="UP001157974">
    <property type="component" value="Unassembled WGS sequence"/>
</dbReference>
<evidence type="ECO:0000256" key="6">
    <source>
        <dbReference type="PIRSR" id="PIRSR006468-1"/>
    </source>
</evidence>
<evidence type="ECO:0000256" key="1">
    <source>
        <dbReference type="ARBA" id="ARBA00001933"/>
    </source>
</evidence>
<dbReference type="AlphaFoldDB" id="A0AAV8V0T6"/>
<gene>
    <name evidence="7" type="ORF">NDN08_005184</name>
</gene>
<organism evidence="7 8">
    <name type="scientific">Rhodosorus marinus</name>
    <dbReference type="NCBI Taxonomy" id="101924"/>
    <lineage>
        <taxon>Eukaryota</taxon>
        <taxon>Rhodophyta</taxon>
        <taxon>Stylonematophyceae</taxon>
        <taxon>Stylonematales</taxon>
        <taxon>Stylonemataceae</taxon>
        <taxon>Rhodosorus</taxon>
    </lineage>
</organism>
<dbReference type="EMBL" id="JAMWBK010000001">
    <property type="protein sequence ID" value="KAJ8908475.1"/>
    <property type="molecule type" value="Genomic_DNA"/>
</dbReference>
<keyword evidence="4" id="KW-0808">Transferase</keyword>
<evidence type="ECO:0000256" key="3">
    <source>
        <dbReference type="ARBA" id="ARBA00022576"/>
    </source>
</evidence>
<feature type="modified residue" description="N6-(pyridoxal phosphate)lysine" evidence="6">
    <location>
        <position position="199"/>
    </location>
</feature>
<comment type="caution">
    <text evidence="7">The sequence shown here is derived from an EMBL/GenBank/DDBJ whole genome shotgun (WGS) entry which is preliminary data.</text>
</comment>
<dbReference type="Pfam" id="PF01063">
    <property type="entry name" value="Aminotran_4"/>
    <property type="match status" value="1"/>
</dbReference>
<evidence type="ECO:0008006" key="9">
    <source>
        <dbReference type="Google" id="ProtNLM"/>
    </source>
</evidence>
<dbReference type="InterPro" id="IPR043132">
    <property type="entry name" value="BCAT-like_C"/>
</dbReference>
<name>A0AAV8V0T6_9RHOD</name>
<protein>
    <recommendedName>
        <fullName evidence="9">Branched-chain-amino-acid aminotransferase</fullName>
    </recommendedName>
</protein>
<evidence type="ECO:0000313" key="7">
    <source>
        <dbReference type="EMBL" id="KAJ8908475.1"/>
    </source>
</evidence>
<dbReference type="InterPro" id="IPR005786">
    <property type="entry name" value="B_amino_transII"/>
</dbReference>
<proteinExistence type="inferred from homology"/>
<dbReference type="PANTHER" id="PTHR42825:SF7">
    <property type="entry name" value="BRANCHED-CHAIN-AMINO-ACID AMINOTRANSFERASE"/>
    <property type="match status" value="1"/>
</dbReference>
<dbReference type="GO" id="GO:0004084">
    <property type="term" value="F:branched-chain-amino-acid transaminase activity"/>
    <property type="evidence" value="ECO:0007669"/>
    <property type="project" value="InterPro"/>
</dbReference>
<dbReference type="NCBIfam" id="NF009897">
    <property type="entry name" value="PRK13357.1"/>
    <property type="match status" value="1"/>
</dbReference>
<keyword evidence="8" id="KW-1185">Reference proteome</keyword>
<sequence>MVQEGLYLESPREDLDWSSLRFSYTKCPSLVISDIDISDGADGAQWSAPRAIPHDPLKLEPSAGALNYGQTIFEGIKAFRHDDGSIHMFRIDENAKRLQRSAERILIPQVPEEIFVRAVKMCCVWNSSYVPPYDSGGALYLRPLVVATEPYLGVRSSKVFRLVVYATPVGPFFSKPEGLAVRLVTGFHRSYPNGVGSTKMGGNYAPCMQSMAEARQSGYDLVLYLDAKGRGLVEESTAANFFALVDGVLRTPSTHRKTILDGITCDSICYIARHVLGMKVVDDEDLPVELVRTAEQAFFTGTAVIVSPVKRIGHEADSEMAVICKSLDLAQELKVILTDIQFGRREAPEGWLTQVTPSDLEPLT</sequence>
<dbReference type="PANTHER" id="PTHR42825">
    <property type="entry name" value="AMINO ACID AMINOTRANSFERASE"/>
    <property type="match status" value="1"/>
</dbReference>
<dbReference type="Gene3D" id="3.30.470.10">
    <property type="match status" value="1"/>
</dbReference>
<dbReference type="PIRSF" id="PIRSF006468">
    <property type="entry name" value="BCAT1"/>
    <property type="match status" value="1"/>
</dbReference>
<dbReference type="NCBIfam" id="TIGR01123">
    <property type="entry name" value="ilvE_II"/>
    <property type="match status" value="1"/>
</dbReference>
<evidence type="ECO:0000256" key="4">
    <source>
        <dbReference type="ARBA" id="ARBA00022679"/>
    </source>
</evidence>
<dbReference type="SUPFAM" id="SSF56752">
    <property type="entry name" value="D-aminoacid aminotransferase-like PLP-dependent enzymes"/>
    <property type="match status" value="1"/>
</dbReference>
<reference evidence="7 8" key="1">
    <citation type="journal article" date="2023" name="Nat. Commun.">
        <title>Origin of minicircular mitochondrial genomes in red algae.</title>
        <authorList>
            <person name="Lee Y."/>
            <person name="Cho C.H."/>
            <person name="Lee Y.M."/>
            <person name="Park S.I."/>
            <person name="Yang J.H."/>
            <person name="West J.A."/>
            <person name="Bhattacharya D."/>
            <person name="Yoon H.S."/>
        </authorList>
    </citation>
    <scope>NUCLEOTIDE SEQUENCE [LARGE SCALE GENOMIC DNA]</scope>
    <source>
        <strain evidence="7 8">CCMP1338</strain>
        <tissue evidence="7">Whole cell</tissue>
    </source>
</reference>